<evidence type="ECO:0000256" key="4">
    <source>
        <dbReference type="SAM" id="MobiDB-lite"/>
    </source>
</evidence>
<evidence type="ECO:0000256" key="3">
    <source>
        <dbReference type="ARBA" id="ARBA00022978"/>
    </source>
</evidence>
<feature type="region of interest" description="Disordered" evidence="4">
    <location>
        <begin position="170"/>
        <end position="193"/>
    </location>
</feature>
<comment type="subcellular location">
    <subcellularLocation>
        <location evidence="1">Secreted</location>
    </subcellularLocation>
</comment>
<dbReference type="InterPro" id="IPR006961">
    <property type="entry name" value="HrpN/Z"/>
</dbReference>
<comment type="caution">
    <text evidence="5">The sequence shown here is derived from an EMBL/GenBank/DDBJ whole genome shotgun (WGS) entry which is preliminary data.</text>
</comment>
<dbReference type="Proteomes" id="UP001159100">
    <property type="component" value="Unassembled WGS sequence"/>
</dbReference>
<keyword evidence="2" id="KW-0964">Secreted</keyword>
<name>A0ABT6QJH8_9PSED</name>
<feature type="region of interest" description="Disordered" evidence="4">
    <location>
        <begin position="122"/>
        <end position="155"/>
    </location>
</feature>
<feature type="compositionally biased region" description="Gly residues" evidence="4">
    <location>
        <begin position="122"/>
        <end position="153"/>
    </location>
</feature>
<feature type="compositionally biased region" description="Basic and acidic residues" evidence="4">
    <location>
        <begin position="182"/>
        <end position="193"/>
    </location>
</feature>
<keyword evidence="3" id="KW-0928">Hypersensitive response elicitation</keyword>
<protein>
    <submittedName>
        <fullName evidence="5">Harpin HrpZ family protein</fullName>
    </submittedName>
</protein>
<evidence type="ECO:0000256" key="1">
    <source>
        <dbReference type="ARBA" id="ARBA00004613"/>
    </source>
</evidence>
<evidence type="ECO:0000256" key="2">
    <source>
        <dbReference type="ARBA" id="ARBA00022525"/>
    </source>
</evidence>
<feature type="region of interest" description="Disordered" evidence="4">
    <location>
        <begin position="1"/>
        <end position="34"/>
    </location>
</feature>
<gene>
    <name evidence="5" type="ORF">POF45_06200</name>
</gene>
<dbReference type="RefSeq" id="WP_259495185.1">
    <property type="nucleotide sequence ID" value="NZ_JARBWL010000001.1"/>
</dbReference>
<evidence type="ECO:0000313" key="5">
    <source>
        <dbReference type="EMBL" id="MDI2591024.1"/>
    </source>
</evidence>
<reference evidence="5 6" key="1">
    <citation type="submission" date="2023-02" db="EMBL/GenBank/DDBJ databases">
        <title>Pseudomonas chrutzelriedensis sp. nov., a potently antifungal strain isolated from moss.</title>
        <authorList>
            <person name="Schnyder A."/>
            <person name="Kalawong R."/>
            <person name="Eberl L."/>
            <person name="Agnoli K."/>
        </authorList>
    </citation>
    <scope>NUCLEOTIDE SEQUENCE [LARGE SCALE GENOMIC DNA]</scope>
    <source>
        <strain evidence="5 6">681</strain>
    </source>
</reference>
<evidence type="ECO:0000313" key="6">
    <source>
        <dbReference type="Proteomes" id="UP001159100"/>
    </source>
</evidence>
<organism evidence="5 6">
    <name type="scientific">Pseudomonas fungipugnans</name>
    <dbReference type="NCBI Taxonomy" id="3024217"/>
    <lineage>
        <taxon>Bacteria</taxon>
        <taxon>Pseudomonadati</taxon>
        <taxon>Pseudomonadota</taxon>
        <taxon>Gammaproteobacteria</taxon>
        <taxon>Pseudomonadales</taxon>
        <taxon>Pseudomonadaceae</taxon>
        <taxon>Pseudomonas</taxon>
    </lineage>
</organism>
<sequence>MFSSSISLPPGGSFQGNFNASNMPDFKGGSDNTSGQIASLLGEALFEKNGSGANIRDAKNPLLGMIADYMDKNPDKFGKPDDATGKVRSWRDELSEDNYLNSDEKQSFTKGLEGLIKDILGGGAQGGNGVGGNNGGGWNKPTGGTGGTGGSGGVQDLLSSLLGNLGEEKLDNLLKPTGNPVRDARGEMEFSNDDKDVLKEVARFMDMHPEEFGKPDGKSKDWMGELSEGDQFMSRGESKQFQKAIDMIKGEVKGSAQGNSLGGLFPDAEQNFRNGGAGNTLKTDASIAAGNVLSVLTQQSTTSYRG</sequence>
<keyword evidence="6" id="KW-1185">Reference proteome</keyword>
<accession>A0ABT6QJH8</accession>
<dbReference type="EMBL" id="JARBWL010000001">
    <property type="protein sequence ID" value="MDI2591024.1"/>
    <property type="molecule type" value="Genomic_DNA"/>
</dbReference>
<dbReference type="Pfam" id="PF04877">
    <property type="entry name" value="Harpin"/>
    <property type="match status" value="1"/>
</dbReference>
<proteinExistence type="predicted"/>